<keyword evidence="9" id="KW-1185">Reference proteome</keyword>
<evidence type="ECO:0000256" key="4">
    <source>
        <dbReference type="ARBA" id="ARBA00023136"/>
    </source>
</evidence>
<comment type="subcellular location">
    <subcellularLocation>
        <location evidence="1">Membrane</location>
        <topology evidence="1">Multi-pass membrane protein</topology>
    </subcellularLocation>
</comment>
<feature type="domain" description="Major facilitator superfamily (MFS) profile" evidence="7">
    <location>
        <begin position="57"/>
        <end position="487"/>
    </location>
</feature>
<dbReference type="PROSITE" id="PS00216">
    <property type="entry name" value="SUGAR_TRANSPORT_1"/>
    <property type="match status" value="1"/>
</dbReference>
<protein>
    <submittedName>
        <fullName evidence="8">Major facilitator superfamily transporter</fullName>
    </submittedName>
</protein>
<feature type="transmembrane region" description="Helical" evidence="6">
    <location>
        <begin position="123"/>
        <end position="142"/>
    </location>
</feature>
<feature type="transmembrane region" description="Helical" evidence="6">
    <location>
        <begin position="398"/>
        <end position="423"/>
    </location>
</feature>
<name>A0A6A6SZ91_9PLEO</name>
<dbReference type="InterPro" id="IPR005829">
    <property type="entry name" value="Sugar_transporter_CS"/>
</dbReference>
<keyword evidence="2 6" id="KW-0812">Transmembrane</keyword>
<dbReference type="InterPro" id="IPR020846">
    <property type="entry name" value="MFS_dom"/>
</dbReference>
<dbReference type="PROSITE" id="PS50850">
    <property type="entry name" value="MFS"/>
    <property type="match status" value="1"/>
</dbReference>
<feature type="transmembrane region" description="Helical" evidence="6">
    <location>
        <begin position="55"/>
        <end position="81"/>
    </location>
</feature>
<evidence type="ECO:0000256" key="3">
    <source>
        <dbReference type="ARBA" id="ARBA00022989"/>
    </source>
</evidence>
<feature type="transmembrane region" description="Helical" evidence="6">
    <location>
        <begin position="325"/>
        <end position="345"/>
    </location>
</feature>
<dbReference type="InterPro" id="IPR011701">
    <property type="entry name" value="MFS"/>
</dbReference>
<feature type="transmembrane region" description="Helical" evidence="6">
    <location>
        <begin position="182"/>
        <end position="203"/>
    </location>
</feature>
<dbReference type="PANTHER" id="PTHR23502">
    <property type="entry name" value="MAJOR FACILITATOR SUPERFAMILY"/>
    <property type="match status" value="1"/>
</dbReference>
<sequence length="494" mass="53674">MIEPQGSDAERETDLSRLEKGPIEVSAGSTDIMLVSWEGPDDPSNPYNWSLVKKWCATVLVSLGGLITLMSGAMLAPALSAIGNDLSVSQAEASLMLSIYVLAFAFGPMVLAPCSEVWGRRPIWLFGSIWYVIWNTVCGFSKNAALMIVGRIMAGLGASAEFAVSGAIVADCWTPDSRGKSMAIRSFLPLLGPALGPIVGGAAVETLNWSWLFWLMSIFAGVVVILFIFSLPETHTPTILSRKAAALRKSTGLKYYTKDDLEGLPLTQRLKAGLLRPTTMLLTQPVIQIIAFVQGYQFGLVYILLSTYSSLWTDRYGQSSSVSSLHYLTLVIGYTIASQCSGWALDKTWAKLKEKNQGETKPEYRVPMMIPGAILIPIGLLWYGFSAQQRLHWIMPDIGAAIFGCGYISAGYAAQAYVVDAFLEFNASAGAASQLLRNIFAFAFPLFGPSLYDRLGYGLGNTVLASISAVLALPAPLVLWRYGEQLRQKRVNSV</sequence>
<feature type="transmembrane region" description="Helical" evidence="6">
    <location>
        <begin position="148"/>
        <end position="170"/>
    </location>
</feature>
<dbReference type="CDD" id="cd17323">
    <property type="entry name" value="MFS_Tpo1_MDR_like"/>
    <property type="match status" value="1"/>
</dbReference>
<dbReference type="GO" id="GO:0022857">
    <property type="term" value="F:transmembrane transporter activity"/>
    <property type="evidence" value="ECO:0007669"/>
    <property type="project" value="InterPro"/>
</dbReference>
<dbReference type="InterPro" id="IPR036259">
    <property type="entry name" value="MFS_trans_sf"/>
</dbReference>
<gene>
    <name evidence="8" type="ORF">K491DRAFT_781157</name>
</gene>
<dbReference type="GO" id="GO:0042908">
    <property type="term" value="P:xenobiotic transport"/>
    <property type="evidence" value="ECO:0007669"/>
    <property type="project" value="UniProtKB-ARBA"/>
</dbReference>
<evidence type="ECO:0000256" key="2">
    <source>
        <dbReference type="ARBA" id="ARBA00022692"/>
    </source>
</evidence>
<feature type="compositionally biased region" description="Basic and acidic residues" evidence="5">
    <location>
        <begin position="8"/>
        <end position="20"/>
    </location>
</feature>
<dbReference type="GO" id="GO:0016020">
    <property type="term" value="C:membrane"/>
    <property type="evidence" value="ECO:0007669"/>
    <property type="project" value="UniProtKB-SubCell"/>
</dbReference>
<feature type="region of interest" description="Disordered" evidence="5">
    <location>
        <begin position="1"/>
        <end position="20"/>
    </location>
</feature>
<dbReference type="PANTHER" id="PTHR23502:SF60">
    <property type="entry name" value="MAJOR FACILITATOR SUPERFAMILY (MFS) PROFILE DOMAIN-CONTAINING PROTEIN-RELATED"/>
    <property type="match status" value="1"/>
</dbReference>
<evidence type="ECO:0000256" key="1">
    <source>
        <dbReference type="ARBA" id="ARBA00004141"/>
    </source>
</evidence>
<evidence type="ECO:0000256" key="6">
    <source>
        <dbReference type="SAM" id="Phobius"/>
    </source>
</evidence>
<dbReference type="EMBL" id="MU004404">
    <property type="protein sequence ID" value="KAF2652357.1"/>
    <property type="molecule type" value="Genomic_DNA"/>
</dbReference>
<dbReference type="AlphaFoldDB" id="A0A6A6SZ91"/>
<evidence type="ECO:0000313" key="9">
    <source>
        <dbReference type="Proteomes" id="UP000799324"/>
    </source>
</evidence>
<evidence type="ECO:0000259" key="7">
    <source>
        <dbReference type="PROSITE" id="PS50850"/>
    </source>
</evidence>
<feature type="transmembrane region" description="Helical" evidence="6">
    <location>
        <begin position="458"/>
        <end position="480"/>
    </location>
</feature>
<dbReference type="Proteomes" id="UP000799324">
    <property type="component" value="Unassembled WGS sequence"/>
</dbReference>
<accession>A0A6A6SZ91</accession>
<feature type="transmembrane region" description="Helical" evidence="6">
    <location>
        <begin position="209"/>
        <end position="231"/>
    </location>
</feature>
<proteinExistence type="predicted"/>
<dbReference type="SUPFAM" id="SSF103473">
    <property type="entry name" value="MFS general substrate transporter"/>
    <property type="match status" value="1"/>
</dbReference>
<dbReference type="GO" id="GO:0140115">
    <property type="term" value="P:export across plasma membrane"/>
    <property type="evidence" value="ECO:0007669"/>
    <property type="project" value="UniProtKB-ARBA"/>
</dbReference>
<feature type="transmembrane region" description="Helical" evidence="6">
    <location>
        <begin position="435"/>
        <end position="452"/>
    </location>
</feature>
<reference evidence="8" key="1">
    <citation type="journal article" date="2020" name="Stud. Mycol.">
        <title>101 Dothideomycetes genomes: a test case for predicting lifestyles and emergence of pathogens.</title>
        <authorList>
            <person name="Haridas S."/>
            <person name="Albert R."/>
            <person name="Binder M."/>
            <person name="Bloem J."/>
            <person name="Labutti K."/>
            <person name="Salamov A."/>
            <person name="Andreopoulos B."/>
            <person name="Baker S."/>
            <person name="Barry K."/>
            <person name="Bills G."/>
            <person name="Bluhm B."/>
            <person name="Cannon C."/>
            <person name="Castanera R."/>
            <person name="Culley D."/>
            <person name="Daum C."/>
            <person name="Ezra D."/>
            <person name="Gonzalez J."/>
            <person name="Henrissat B."/>
            <person name="Kuo A."/>
            <person name="Liang C."/>
            <person name="Lipzen A."/>
            <person name="Lutzoni F."/>
            <person name="Magnuson J."/>
            <person name="Mondo S."/>
            <person name="Nolan M."/>
            <person name="Ohm R."/>
            <person name="Pangilinan J."/>
            <person name="Park H.-J."/>
            <person name="Ramirez L."/>
            <person name="Alfaro M."/>
            <person name="Sun H."/>
            <person name="Tritt A."/>
            <person name="Yoshinaga Y."/>
            <person name="Zwiers L.-H."/>
            <person name="Turgeon B."/>
            <person name="Goodwin S."/>
            <person name="Spatafora J."/>
            <person name="Crous P."/>
            <person name="Grigoriev I."/>
        </authorList>
    </citation>
    <scope>NUCLEOTIDE SEQUENCE</scope>
    <source>
        <strain evidence="8">CBS 122681</strain>
    </source>
</reference>
<keyword evidence="4 6" id="KW-0472">Membrane</keyword>
<dbReference type="FunFam" id="1.20.1250.20:FF:000011">
    <property type="entry name" value="MFS multidrug transporter, putative"/>
    <property type="match status" value="1"/>
</dbReference>
<dbReference type="OrthoDB" id="6770063at2759"/>
<feature type="transmembrane region" description="Helical" evidence="6">
    <location>
        <begin position="93"/>
        <end position="111"/>
    </location>
</feature>
<evidence type="ECO:0000313" key="8">
    <source>
        <dbReference type="EMBL" id="KAF2652357.1"/>
    </source>
</evidence>
<dbReference type="Pfam" id="PF07690">
    <property type="entry name" value="MFS_1"/>
    <property type="match status" value="1"/>
</dbReference>
<evidence type="ECO:0000256" key="5">
    <source>
        <dbReference type="SAM" id="MobiDB-lite"/>
    </source>
</evidence>
<dbReference type="Gene3D" id="1.20.1250.20">
    <property type="entry name" value="MFS general substrate transporter like domains"/>
    <property type="match status" value="1"/>
</dbReference>
<feature type="transmembrane region" description="Helical" evidence="6">
    <location>
        <begin position="286"/>
        <end position="305"/>
    </location>
</feature>
<keyword evidence="3 6" id="KW-1133">Transmembrane helix</keyword>
<feature type="transmembrane region" description="Helical" evidence="6">
    <location>
        <begin position="366"/>
        <end position="386"/>
    </location>
</feature>
<organism evidence="8 9">
    <name type="scientific">Lophiostoma macrostomum CBS 122681</name>
    <dbReference type="NCBI Taxonomy" id="1314788"/>
    <lineage>
        <taxon>Eukaryota</taxon>
        <taxon>Fungi</taxon>
        <taxon>Dikarya</taxon>
        <taxon>Ascomycota</taxon>
        <taxon>Pezizomycotina</taxon>
        <taxon>Dothideomycetes</taxon>
        <taxon>Pleosporomycetidae</taxon>
        <taxon>Pleosporales</taxon>
        <taxon>Lophiostomataceae</taxon>
        <taxon>Lophiostoma</taxon>
    </lineage>
</organism>